<dbReference type="EMBL" id="VTEH01000027">
    <property type="protein sequence ID" value="TYR72753.1"/>
    <property type="molecule type" value="Genomic_DNA"/>
</dbReference>
<dbReference type="GO" id="GO:0016491">
    <property type="term" value="F:oxidoreductase activity"/>
    <property type="evidence" value="ECO:0007669"/>
    <property type="project" value="InterPro"/>
</dbReference>
<keyword evidence="4" id="KW-1015">Disulfide bond</keyword>
<comment type="subcellular location">
    <subcellularLocation>
        <location evidence="1">Cell envelope</location>
    </subcellularLocation>
</comment>
<dbReference type="SUPFAM" id="SSF52833">
    <property type="entry name" value="Thioredoxin-like"/>
    <property type="match status" value="1"/>
</dbReference>
<evidence type="ECO:0000256" key="3">
    <source>
        <dbReference type="ARBA" id="ARBA00022968"/>
    </source>
</evidence>
<dbReference type="PANTHER" id="PTHR42852:SF6">
    <property type="entry name" value="THIOL:DISULFIDE INTERCHANGE PROTEIN DSBE"/>
    <property type="match status" value="1"/>
</dbReference>
<dbReference type="InterPro" id="IPR036249">
    <property type="entry name" value="Thioredoxin-like_sf"/>
</dbReference>
<gene>
    <name evidence="7" type="ORF">FZC79_21695</name>
</gene>
<dbReference type="GO" id="GO:0017004">
    <property type="term" value="P:cytochrome complex assembly"/>
    <property type="evidence" value="ECO:0007669"/>
    <property type="project" value="UniProtKB-KW"/>
</dbReference>
<keyword evidence="3" id="KW-0812">Transmembrane</keyword>
<organism evidence="7 8">
    <name type="scientific">Rossellomorea vietnamensis</name>
    <dbReference type="NCBI Taxonomy" id="218284"/>
    <lineage>
        <taxon>Bacteria</taxon>
        <taxon>Bacillati</taxon>
        <taxon>Bacillota</taxon>
        <taxon>Bacilli</taxon>
        <taxon>Bacillales</taxon>
        <taxon>Bacillaceae</taxon>
        <taxon>Rossellomorea</taxon>
    </lineage>
</organism>
<evidence type="ECO:0000256" key="1">
    <source>
        <dbReference type="ARBA" id="ARBA00004196"/>
    </source>
</evidence>
<evidence type="ECO:0000259" key="6">
    <source>
        <dbReference type="PROSITE" id="PS51352"/>
    </source>
</evidence>
<dbReference type="InterPro" id="IPR017937">
    <property type="entry name" value="Thioredoxin_CS"/>
</dbReference>
<sequence>MSMKKSIGLMLMISFVFVIYLENTSLFSTEIWSGSEVEIAERIAVNSVPVTQARRLNGSEIGTLAPEFSLKTLSGKSIYLSDYKGKKVLVNFWAAWCAPCTKELPALEAFNKASSGVEVISINIDPEDRAKEFAEKAGISFPVLLDADDKVNTEYGVISIPTTVLIDEEGFIINKHIGALDEEGFHVFVQ</sequence>
<dbReference type="PROSITE" id="PS00194">
    <property type="entry name" value="THIOREDOXIN_1"/>
    <property type="match status" value="1"/>
</dbReference>
<evidence type="ECO:0000256" key="2">
    <source>
        <dbReference type="ARBA" id="ARBA00022748"/>
    </source>
</evidence>
<dbReference type="Pfam" id="PF00578">
    <property type="entry name" value="AhpC-TSA"/>
    <property type="match status" value="1"/>
</dbReference>
<evidence type="ECO:0000256" key="5">
    <source>
        <dbReference type="ARBA" id="ARBA00023284"/>
    </source>
</evidence>
<evidence type="ECO:0000313" key="7">
    <source>
        <dbReference type="EMBL" id="TYR72753.1"/>
    </source>
</evidence>
<proteinExistence type="predicted"/>
<name>A0A5D4K9L9_9BACI</name>
<feature type="domain" description="Thioredoxin" evidence="6">
    <location>
        <begin position="59"/>
        <end position="190"/>
    </location>
</feature>
<dbReference type="InterPro" id="IPR013766">
    <property type="entry name" value="Thioredoxin_domain"/>
</dbReference>
<comment type="caution">
    <text evidence="7">The sequence shown here is derived from an EMBL/GenBank/DDBJ whole genome shotgun (WGS) entry which is preliminary data.</text>
</comment>
<dbReference type="PROSITE" id="PS51352">
    <property type="entry name" value="THIOREDOXIN_2"/>
    <property type="match status" value="1"/>
</dbReference>
<keyword evidence="3" id="KW-0735">Signal-anchor</keyword>
<dbReference type="Gene3D" id="3.40.30.10">
    <property type="entry name" value="Glutaredoxin"/>
    <property type="match status" value="1"/>
</dbReference>
<accession>A0A5D4K9L9</accession>
<protein>
    <submittedName>
        <fullName evidence="7">TlpA family protein disulfide reductase</fullName>
    </submittedName>
</protein>
<dbReference type="GO" id="GO:0016209">
    <property type="term" value="F:antioxidant activity"/>
    <property type="evidence" value="ECO:0007669"/>
    <property type="project" value="InterPro"/>
</dbReference>
<keyword evidence="5" id="KW-0676">Redox-active center</keyword>
<reference evidence="7 8" key="1">
    <citation type="submission" date="2019-08" db="EMBL/GenBank/DDBJ databases">
        <title>Bacillus genomes from the desert of Cuatro Cienegas, Coahuila.</title>
        <authorList>
            <person name="Olmedo-Alvarez G."/>
        </authorList>
    </citation>
    <scope>NUCLEOTIDE SEQUENCE [LARGE SCALE GENOMIC DNA]</scope>
    <source>
        <strain evidence="7 8">CH40_1T</strain>
    </source>
</reference>
<dbReference type="InterPro" id="IPR050553">
    <property type="entry name" value="Thioredoxin_ResA/DsbE_sf"/>
</dbReference>
<evidence type="ECO:0000256" key="4">
    <source>
        <dbReference type="ARBA" id="ARBA00023157"/>
    </source>
</evidence>
<dbReference type="GO" id="GO:0030313">
    <property type="term" value="C:cell envelope"/>
    <property type="evidence" value="ECO:0007669"/>
    <property type="project" value="UniProtKB-SubCell"/>
</dbReference>
<dbReference type="InterPro" id="IPR000866">
    <property type="entry name" value="AhpC/TSA"/>
</dbReference>
<dbReference type="AlphaFoldDB" id="A0A5D4K9L9"/>
<dbReference type="CDD" id="cd02966">
    <property type="entry name" value="TlpA_like_family"/>
    <property type="match status" value="1"/>
</dbReference>
<dbReference type="PANTHER" id="PTHR42852">
    <property type="entry name" value="THIOL:DISULFIDE INTERCHANGE PROTEIN DSBE"/>
    <property type="match status" value="1"/>
</dbReference>
<evidence type="ECO:0000313" key="8">
    <source>
        <dbReference type="Proteomes" id="UP000323317"/>
    </source>
</evidence>
<dbReference type="Proteomes" id="UP000323317">
    <property type="component" value="Unassembled WGS sequence"/>
</dbReference>
<keyword evidence="2" id="KW-0201">Cytochrome c-type biogenesis</keyword>